<dbReference type="InterPro" id="IPR013120">
    <property type="entry name" value="FAR_NAD-bd"/>
</dbReference>
<evidence type="ECO:0000313" key="2">
    <source>
        <dbReference type="EMBL" id="KGR83898.1"/>
    </source>
</evidence>
<accession>A0A0A3IM70</accession>
<dbReference type="PANTHER" id="PTHR11011:SF45">
    <property type="entry name" value="FATTY ACYL-COA REDUCTASE CG8306-RELATED"/>
    <property type="match status" value="1"/>
</dbReference>
<dbReference type="STRING" id="1220589.CD32_14480"/>
<sequence length="361" mass="41400">MGAHLLTGFPGFIAGHLADQLFKENVTEQIYAIVLPGEMEKARRKVQTIAKRYPNCRIELFEGDITLPNLGLGDAELAAISLYTQIVWHLAAIYDLAVERKAAWKVNVHGTAHVNDFVRTLPKLQRYMYFSTASVAGRRYGRLLETELIRPPAFKNYYEETKYEAELRVEDLKMEVPLTIIRPGIVCGHSETGETDKFDGLYFYFNMIDSLKKWPFILYVGSKRAALNIVPVDYVVKAAIYMCKSQEAEGKTFHITNPRPPKTYKIFKEIVRQLSGRRVAGRIPTAVMKKIAESYKIRKKLGIEYESFDYLAWQAEFDATQTEELLRTSTISCPDTMEIIPILVDFYNKNKCRQDLLISIK</sequence>
<name>A0A0A3IM70_9BACI</name>
<dbReference type="Gene3D" id="3.40.50.720">
    <property type="entry name" value="NAD(P)-binding Rossmann-like Domain"/>
    <property type="match status" value="1"/>
</dbReference>
<dbReference type="PANTHER" id="PTHR11011">
    <property type="entry name" value="MALE STERILITY PROTEIN 2-RELATED"/>
    <property type="match status" value="1"/>
</dbReference>
<organism evidence="2 3">
    <name type="scientific">Lysinibacillus odysseyi 34hs-1 = NBRC 100172</name>
    <dbReference type="NCBI Taxonomy" id="1220589"/>
    <lineage>
        <taxon>Bacteria</taxon>
        <taxon>Bacillati</taxon>
        <taxon>Bacillota</taxon>
        <taxon>Bacilli</taxon>
        <taxon>Bacillales</taxon>
        <taxon>Bacillaceae</taxon>
        <taxon>Lysinibacillus</taxon>
    </lineage>
</organism>
<dbReference type="RefSeq" id="WP_036155831.1">
    <property type="nucleotide sequence ID" value="NZ_AVCX01000004.1"/>
</dbReference>
<dbReference type="eggNOG" id="COG3320">
    <property type="taxonomic scope" value="Bacteria"/>
</dbReference>
<dbReference type="Proteomes" id="UP000030437">
    <property type="component" value="Unassembled WGS sequence"/>
</dbReference>
<dbReference type="CDD" id="cd05263">
    <property type="entry name" value="MupV_like_SDR_e"/>
    <property type="match status" value="1"/>
</dbReference>
<dbReference type="Pfam" id="PF07993">
    <property type="entry name" value="NAD_binding_4"/>
    <property type="match status" value="1"/>
</dbReference>
<evidence type="ECO:0000259" key="1">
    <source>
        <dbReference type="Pfam" id="PF07993"/>
    </source>
</evidence>
<dbReference type="InterPro" id="IPR036291">
    <property type="entry name" value="NAD(P)-bd_dom_sf"/>
</dbReference>
<dbReference type="InterPro" id="IPR026055">
    <property type="entry name" value="FAR"/>
</dbReference>
<dbReference type="OrthoDB" id="9807212at2"/>
<keyword evidence="3" id="KW-1185">Reference proteome</keyword>
<dbReference type="GO" id="GO:0035336">
    <property type="term" value="P:long-chain fatty-acyl-CoA metabolic process"/>
    <property type="evidence" value="ECO:0007669"/>
    <property type="project" value="TreeGrafter"/>
</dbReference>
<gene>
    <name evidence="2" type="ORF">CD32_14480</name>
</gene>
<dbReference type="SUPFAM" id="SSF51735">
    <property type="entry name" value="NAD(P)-binding Rossmann-fold domains"/>
    <property type="match status" value="1"/>
</dbReference>
<reference evidence="2 3" key="1">
    <citation type="submission" date="2014-02" db="EMBL/GenBank/DDBJ databases">
        <title>Draft genome sequence of Lysinibacillus odysseyi NBRC 100172.</title>
        <authorList>
            <person name="Zhang F."/>
            <person name="Wang G."/>
            <person name="Zhang L."/>
        </authorList>
    </citation>
    <scope>NUCLEOTIDE SEQUENCE [LARGE SCALE GENOMIC DNA]</scope>
    <source>
        <strain evidence="2 3">NBRC 100172</strain>
    </source>
</reference>
<feature type="domain" description="Thioester reductase (TE)" evidence="1">
    <location>
        <begin position="6"/>
        <end position="238"/>
    </location>
</feature>
<comment type="caution">
    <text evidence="2">The sequence shown here is derived from an EMBL/GenBank/DDBJ whole genome shotgun (WGS) entry which is preliminary data.</text>
</comment>
<dbReference type="AlphaFoldDB" id="A0A0A3IM70"/>
<protein>
    <recommendedName>
        <fullName evidence="1">Thioester reductase (TE) domain-containing protein</fullName>
    </recommendedName>
</protein>
<evidence type="ECO:0000313" key="3">
    <source>
        <dbReference type="Proteomes" id="UP000030437"/>
    </source>
</evidence>
<proteinExistence type="predicted"/>
<dbReference type="GO" id="GO:0080019">
    <property type="term" value="F:alcohol-forming very long-chain fatty acyl-CoA reductase activity"/>
    <property type="evidence" value="ECO:0007669"/>
    <property type="project" value="InterPro"/>
</dbReference>
<dbReference type="EMBL" id="JPVP01000057">
    <property type="protein sequence ID" value="KGR83898.1"/>
    <property type="molecule type" value="Genomic_DNA"/>
</dbReference>